<dbReference type="PANTHER" id="PTHR43214:SF43">
    <property type="entry name" value="TWO-COMPONENT RESPONSE REGULATOR"/>
    <property type="match status" value="1"/>
</dbReference>
<proteinExistence type="predicted"/>
<dbReference type="PROSITE" id="PS00622">
    <property type="entry name" value="HTH_LUXR_1"/>
    <property type="match status" value="1"/>
</dbReference>
<feature type="modified residue" description="4-aspartylphosphate" evidence="3">
    <location>
        <position position="58"/>
    </location>
</feature>
<evidence type="ECO:0000259" key="5">
    <source>
        <dbReference type="PROSITE" id="PS50110"/>
    </source>
</evidence>
<gene>
    <name evidence="6" type="ORF">EAH76_12090</name>
</gene>
<feature type="domain" description="Response regulatory" evidence="5">
    <location>
        <begin position="7"/>
        <end position="123"/>
    </location>
</feature>
<reference evidence="6 7" key="1">
    <citation type="journal article" date="2019" name="Environ. Microbiol.">
        <title>Species interactions and distinct microbial communities in high Arctic permafrost affected cryosols are associated with the CH4 and CO2 gas fluxes.</title>
        <authorList>
            <person name="Altshuler I."/>
            <person name="Hamel J."/>
            <person name="Turney S."/>
            <person name="Magnuson E."/>
            <person name="Levesque R."/>
            <person name="Greer C."/>
            <person name="Whyte L.G."/>
        </authorList>
    </citation>
    <scope>NUCLEOTIDE SEQUENCE [LARGE SCALE GENOMIC DNA]</scope>
    <source>
        <strain evidence="6 7">E6.1</strain>
    </source>
</reference>
<sequence length="209" mass="22961">MIDAPIRVMTVDDHPALREGIARMIEHEPDLLLVGEAANGAEALKLFEQVRPDVTLMDLQMPVMGGLDAIERLRTICPTARVIVLTTYEGDVQAVQALRAGASSYLLKSALRRELLDAIRTVHSGRRYLPPEVAQEIAIHSAEDALTPREIGVLQLVAEGKSNKVIAWELSISDDTVKAHLRSVFAKLDVNDRTHAVTAALRRGAIHLR</sequence>
<dbReference type="InterPro" id="IPR039420">
    <property type="entry name" value="WalR-like"/>
</dbReference>
<dbReference type="InterPro" id="IPR011006">
    <property type="entry name" value="CheY-like_superfamily"/>
</dbReference>
<dbReference type="PRINTS" id="PR00038">
    <property type="entry name" value="HTHLUXR"/>
</dbReference>
<dbReference type="InterPro" id="IPR000792">
    <property type="entry name" value="Tscrpt_reg_LuxR_C"/>
</dbReference>
<accession>A0A502FUI8</accession>
<dbReference type="PROSITE" id="PS50110">
    <property type="entry name" value="RESPONSE_REGULATORY"/>
    <property type="match status" value="1"/>
</dbReference>
<evidence type="ECO:0000256" key="3">
    <source>
        <dbReference type="PROSITE-ProRule" id="PRU00169"/>
    </source>
</evidence>
<dbReference type="Pfam" id="PF00196">
    <property type="entry name" value="GerE"/>
    <property type="match status" value="1"/>
</dbReference>
<evidence type="ECO:0000259" key="4">
    <source>
        <dbReference type="PROSITE" id="PS50043"/>
    </source>
</evidence>
<dbReference type="SMART" id="SM00421">
    <property type="entry name" value="HTH_LUXR"/>
    <property type="match status" value="1"/>
</dbReference>
<dbReference type="SUPFAM" id="SSF46894">
    <property type="entry name" value="C-terminal effector domain of the bipartite response regulators"/>
    <property type="match status" value="1"/>
</dbReference>
<dbReference type="CDD" id="cd17535">
    <property type="entry name" value="REC_NarL-like"/>
    <property type="match status" value="1"/>
</dbReference>
<dbReference type="Gene3D" id="3.40.50.2300">
    <property type="match status" value="1"/>
</dbReference>
<keyword evidence="2 6" id="KW-0238">DNA-binding</keyword>
<evidence type="ECO:0000256" key="1">
    <source>
        <dbReference type="ARBA" id="ARBA00022553"/>
    </source>
</evidence>
<dbReference type="Pfam" id="PF00072">
    <property type="entry name" value="Response_reg"/>
    <property type="match status" value="1"/>
</dbReference>
<dbReference type="InterPro" id="IPR058245">
    <property type="entry name" value="NreC/VraR/RcsB-like_REC"/>
</dbReference>
<dbReference type="PANTHER" id="PTHR43214">
    <property type="entry name" value="TWO-COMPONENT RESPONSE REGULATOR"/>
    <property type="match status" value="1"/>
</dbReference>
<dbReference type="InterPro" id="IPR016032">
    <property type="entry name" value="Sig_transdc_resp-reg_C-effctor"/>
</dbReference>
<dbReference type="GO" id="GO:0000160">
    <property type="term" value="P:phosphorelay signal transduction system"/>
    <property type="evidence" value="ECO:0007669"/>
    <property type="project" value="InterPro"/>
</dbReference>
<dbReference type="CDD" id="cd06170">
    <property type="entry name" value="LuxR_C_like"/>
    <property type="match status" value="1"/>
</dbReference>
<dbReference type="GO" id="GO:0003677">
    <property type="term" value="F:DNA binding"/>
    <property type="evidence" value="ECO:0007669"/>
    <property type="project" value="UniProtKB-KW"/>
</dbReference>
<dbReference type="SUPFAM" id="SSF52172">
    <property type="entry name" value="CheY-like"/>
    <property type="match status" value="1"/>
</dbReference>
<evidence type="ECO:0000313" key="6">
    <source>
        <dbReference type="EMBL" id="TPG53050.1"/>
    </source>
</evidence>
<dbReference type="EMBL" id="RCZC01000003">
    <property type="protein sequence ID" value="TPG53050.1"/>
    <property type="molecule type" value="Genomic_DNA"/>
</dbReference>
<dbReference type="InterPro" id="IPR001789">
    <property type="entry name" value="Sig_transdc_resp-reg_receiver"/>
</dbReference>
<dbReference type="Proteomes" id="UP000319931">
    <property type="component" value="Unassembled WGS sequence"/>
</dbReference>
<dbReference type="AlphaFoldDB" id="A0A502FUI8"/>
<dbReference type="SMART" id="SM00448">
    <property type="entry name" value="REC"/>
    <property type="match status" value="1"/>
</dbReference>
<evidence type="ECO:0000313" key="7">
    <source>
        <dbReference type="Proteomes" id="UP000319931"/>
    </source>
</evidence>
<name>A0A502FUI8_9SPHN</name>
<dbReference type="OrthoDB" id="9782896at2"/>
<keyword evidence="7" id="KW-1185">Reference proteome</keyword>
<dbReference type="PROSITE" id="PS50043">
    <property type="entry name" value="HTH_LUXR_2"/>
    <property type="match status" value="1"/>
</dbReference>
<organism evidence="6 7">
    <name type="scientific">Sphingomonas glacialis</name>
    <dbReference type="NCBI Taxonomy" id="658225"/>
    <lineage>
        <taxon>Bacteria</taxon>
        <taxon>Pseudomonadati</taxon>
        <taxon>Pseudomonadota</taxon>
        <taxon>Alphaproteobacteria</taxon>
        <taxon>Sphingomonadales</taxon>
        <taxon>Sphingomonadaceae</taxon>
        <taxon>Sphingomonas</taxon>
    </lineage>
</organism>
<feature type="domain" description="HTH luxR-type" evidence="4">
    <location>
        <begin position="139"/>
        <end position="204"/>
    </location>
</feature>
<protein>
    <submittedName>
        <fullName evidence="6">DNA-binding response regulator</fullName>
    </submittedName>
</protein>
<comment type="caution">
    <text evidence="6">The sequence shown here is derived from an EMBL/GenBank/DDBJ whole genome shotgun (WGS) entry which is preliminary data.</text>
</comment>
<keyword evidence="1 3" id="KW-0597">Phosphoprotein</keyword>
<dbReference type="GO" id="GO:0006355">
    <property type="term" value="P:regulation of DNA-templated transcription"/>
    <property type="evidence" value="ECO:0007669"/>
    <property type="project" value="InterPro"/>
</dbReference>
<evidence type="ECO:0000256" key="2">
    <source>
        <dbReference type="ARBA" id="ARBA00023125"/>
    </source>
</evidence>